<evidence type="ECO:0000256" key="6">
    <source>
        <dbReference type="ARBA" id="ARBA00023002"/>
    </source>
</evidence>
<evidence type="ECO:0000256" key="8">
    <source>
        <dbReference type="ARBA" id="ARBA00023141"/>
    </source>
</evidence>
<dbReference type="Pfam" id="PF01842">
    <property type="entry name" value="ACT"/>
    <property type="match status" value="1"/>
</dbReference>
<keyword evidence="5" id="KW-0827">Tyrosine biosynthesis</keyword>
<dbReference type="InterPro" id="IPR046826">
    <property type="entry name" value="PDH_N"/>
</dbReference>
<feature type="domain" description="ACT" evidence="11">
    <location>
        <begin position="298"/>
        <end position="377"/>
    </location>
</feature>
<dbReference type="AlphaFoldDB" id="A0A4R2U0A9"/>
<name>A0A4R2U0A9_9FIRM</name>
<dbReference type="FunFam" id="3.40.50.720:FF:000208">
    <property type="entry name" value="Prephenate dehydrogenase"/>
    <property type="match status" value="1"/>
</dbReference>
<comment type="pathway">
    <text evidence="1">Amino-acid biosynthesis; L-tyrosine biosynthesis; (4-hydroxyphenyl)pyruvate from prephenate (NAD(+) route): step 1/1.</text>
</comment>
<evidence type="ECO:0000256" key="3">
    <source>
        <dbReference type="ARBA" id="ARBA00012068"/>
    </source>
</evidence>
<dbReference type="PANTHER" id="PTHR21363:SF0">
    <property type="entry name" value="PREPHENATE DEHYDROGENASE [NADP(+)]"/>
    <property type="match status" value="1"/>
</dbReference>
<dbReference type="EMBL" id="SLYC01000009">
    <property type="protein sequence ID" value="TCQ03459.1"/>
    <property type="molecule type" value="Genomic_DNA"/>
</dbReference>
<dbReference type="Gene3D" id="1.10.3660.10">
    <property type="entry name" value="6-phosphogluconate dehydrogenase C-terminal like domain"/>
    <property type="match status" value="1"/>
</dbReference>
<dbReference type="UniPathway" id="UPA00122">
    <property type="reaction ID" value="UER00961"/>
</dbReference>
<dbReference type="SUPFAM" id="SSF51735">
    <property type="entry name" value="NAD(P)-binding Rossmann-fold domains"/>
    <property type="match status" value="1"/>
</dbReference>
<dbReference type="InterPro" id="IPR036291">
    <property type="entry name" value="NAD(P)-bd_dom_sf"/>
</dbReference>
<dbReference type="SUPFAM" id="SSF55021">
    <property type="entry name" value="ACT-like"/>
    <property type="match status" value="1"/>
</dbReference>
<evidence type="ECO:0000256" key="1">
    <source>
        <dbReference type="ARBA" id="ARBA00005067"/>
    </source>
</evidence>
<feature type="domain" description="Prephenate/arogenate dehydrogenase" evidence="10">
    <location>
        <begin position="6"/>
        <end position="293"/>
    </location>
</feature>
<dbReference type="InterPro" id="IPR050812">
    <property type="entry name" value="Preph/Arog_dehydrog"/>
</dbReference>
<dbReference type="PROSITE" id="PS51671">
    <property type="entry name" value="ACT"/>
    <property type="match status" value="1"/>
</dbReference>
<evidence type="ECO:0000313" key="12">
    <source>
        <dbReference type="EMBL" id="TCQ03459.1"/>
    </source>
</evidence>
<sequence length="377" mass="42403">MMNDFKKISIIGLGLIGGSIALALKNSGFKGQIIGRDLNSDNIKVAKELQVVDIFADSIKESVEHADLIIIATPLRYYESIFKEMSTHIKGDTIITDVGSVKGYVHKLANTYLPANTKFIGGHPMAGSEKSGISASNPYMFENAYYFLTLDKQDVLSEELDKLKKVIEAIGAYPVVTSLQKHDKIVARISHTPHLMAVILANLLDFDKNISYIPYVGGGFRDTTRIASGNPDMWRDIFLSNKEELISSIESCEILIKEFKDLLVKDDSRTMDELLRKAKLIRESIPKHRKDSMPQVFEVFIGVEDKPGMLGDLTRLLGEQKINIKDIEILHAREDEQGAIKIGFKNKEEQMKAYTVFKNANYHLTFIREENESANNE</sequence>
<dbReference type="Proteomes" id="UP000295504">
    <property type="component" value="Unassembled WGS sequence"/>
</dbReference>
<organism evidence="12 13">
    <name type="scientific">Serpentinicella alkaliphila</name>
    <dbReference type="NCBI Taxonomy" id="1734049"/>
    <lineage>
        <taxon>Bacteria</taxon>
        <taxon>Bacillati</taxon>
        <taxon>Bacillota</taxon>
        <taxon>Clostridia</taxon>
        <taxon>Peptostreptococcales</taxon>
        <taxon>Natronincolaceae</taxon>
        <taxon>Serpentinicella</taxon>
    </lineage>
</organism>
<keyword evidence="13" id="KW-1185">Reference proteome</keyword>
<gene>
    <name evidence="12" type="ORF">EDD79_100939</name>
</gene>
<dbReference type="OrthoDB" id="9802008at2"/>
<comment type="caution">
    <text evidence="12">The sequence shown here is derived from an EMBL/GenBank/DDBJ whole genome shotgun (WGS) entry which is preliminary data.</text>
</comment>
<dbReference type="RefSeq" id="WP_132848006.1">
    <property type="nucleotide sequence ID" value="NZ_CP058648.1"/>
</dbReference>
<evidence type="ECO:0000256" key="7">
    <source>
        <dbReference type="ARBA" id="ARBA00023027"/>
    </source>
</evidence>
<proteinExistence type="inferred from homology"/>
<keyword evidence="8" id="KW-0028">Amino-acid biosynthesis</keyword>
<dbReference type="InterPro" id="IPR046825">
    <property type="entry name" value="PDH_C"/>
</dbReference>
<dbReference type="Pfam" id="PF02153">
    <property type="entry name" value="PDH_N"/>
    <property type="match status" value="1"/>
</dbReference>
<comment type="similarity">
    <text evidence="2">Belongs to the prephenate/arogenate dehydrogenase family.</text>
</comment>
<dbReference type="InterPro" id="IPR045865">
    <property type="entry name" value="ACT-like_dom_sf"/>
</dbReference>
<dbReference type="InterPro" id="IPR002912">
    <property type="entry name" value="ACT_dom"/>
</dbReference>
<dbReference type="InterPro" id="IPR003099">
    <property type="entry name" value="Prephen_DH"/>
</dbReference>
<evidence type="ECO:0000259" key="11">
    <source>
        <dbReference type="PROSITE" id="PS51671"/>
    </source>
</evidence>
<accession>A0A4R2U0A9</accession>
<dbReference type="Pfam" id="PF20463">
    <property type="entry name" value="PDH_C"/>
    <property type="match status" value="1"/>
</dbReference>
<dbReference type="GO" id="GO:0006571">
    <property type="term" value="P:tyrosine biosynthetic process"/>
    <property type="evidence" value="ECO:0007669"/>
    <property type="project" value="UniProtKB-UniPathway"/>
</dbReference>
<evidence type="ECO:0000259" key="10">
    <source>
        <dbReference type="PROSITE" id="PS51176"/>
    </source>
</evidence>
<keyword evidence="8" id="KW-0057">Aromatic amino acid biosynthesis</keyword>
<evidence type="ECO:0000313" key="13">
    <source>
        <dbReference type="Proteomes" id="UP000295504"/>
    </source>
</evidence>
<dbReference type="EC" id="1.3.1.12" evidence="3"/>
<evidence type="ECO:0000256" key="9">
    <source>
        <dbReference type="ARBA" id="ARBA00049260"/>
    </source>
</evidence>
<protein>
    <recommendedName>
        <fullName evidence="4">Prephenate dehydrogenase</fullName>
        <ecNumber evidence="3">1.3.1.12</ecNumber>
    </recommendedName>
</protein>
<dbReference type="GO" id="GO:0070403">
    <property type="term" value="F:NAD+ binding"/>
    <property type="evidence" value="ECO:0007669"/>
    <property type="project" value="InterPro"/>
</dbReference>
<dbReference type="GO" id="GO:0004665">
    <property type="term" value="F:prephenate dehydrogenase (NADP+) activity"/>
    <property type="evidence" value="ECO:0007669"/>
    <property type="project" value="InterPro"/>
</dbReference>
<comment type="catalytic activity">
    <reaction evidence="9">
        <text>prephenate + NAD(+) = 3-(4-hydroxyphenyl)pyruvate + CO2 + NADH</text>
        <dbReference type="Rhea" id="RHEA:13869"/>
        <dbReference type="ChEBI" id="CHEBI:16526"/>
        <dbReference type="ChEBI" id="CHEBI:29934"/>
        <dbReference type="ChEBI" id="CHEBI:36242"/>
        <dbReference type="ChEBI" id="CHEBI:57540"/>
        <dbReference type="ChEBI" id="CHEBI:57945"/>
        <dbReference type="EC" id="1.3.1.12"/>
    </reaction>
</comment>
<dbReference type="Gene3D" id="3.40.50.720">
    <property type="entry name" value="NAD(P)-binding Rossmann-like Domain"/>
    <property type="match status" value="1"/>
</dbReference>
<evidence type="ECO:0000256" key="4">
    <source>
        <dbReference type="ARBA" id="ARBA00016891"/>
    </source>
</evidence>
<evidence type="ECO:0000256" key="2">
    <source>
        <dbReference type="ARBA" id="ARBA00007964"/>
    </source>
</evidence>
<dbReference type="InterPro" id="IPR008927">
    <property type="entry name" value="6-PGluconate_DH-like_C_sf"/>
</dbReference>
<dbReference type="PANTHER" id="PTHR21363">
    <property type="entry name" value="PREPHENATE DEHYDROGENASE"/>
    <property type="match status" value="1"/>
</dbReference>
<dbReference type="SUPFAM" id="SSF48179">
    <property type="entry name" value="6-phosphogluconate dehydrogenase C-terminal domain-like"/>
    <property type="match status" value="1"/>
</dbReference>
<reference evidence="12 13" key="1">
    <citation type="submission" date="2019-03" db="EMBL/GenBank/DDBJ databases">
        <title>Genomic Encyclopedia of Type Strains, Phase IV (KMG-IV): sequencing the most valuable type-strain genomes for metagenomic binning, comparative biology and taxonomic classification.</title>
        <authorList>
            <person name="Goeker M."/>
        </authorList>
    </citation>
    <scope>NUCLEOTIDE SEQUENCE [LARGE SCALE GENOMIC DNA]</scope>
    <source>
        <strain evidence="12 13">DSM 100013</strain>
    </source>
</reference>
<dbReference type="GO" id="GO:0008977">
    <property type="term" value="F:prephenate dehydrogenase (NAD+) activity"/>
    <property type="evidence" value="ECO:0007669"/>
    <property type="project" value="UniProtKB-EC"/>
</dbReference>
<keyword evidence="6" id="KW-0560">Oxidoreductase</keyword>
<dbReference type="Gene3D" id="3.30.70.260">
    <property type="match status" value="1"/>
</dbReference>
<keyword evidence="7" id="KW-0520">NAD</keyword>
<evidence type="ECO:0000256" key="5">
    <source>
        <dbReference type="ARBA" id="ARBA00022498"/>
    </source>
</evidence>
<dbReference type="PROSITE" id="PS51176">
    <property type="entry name" value="PDH_ADH"/>
    <property type="match status" value="1"/>
</dbReference>